<dbReference type="EMBL" id="CP047650">
    <property type="protein sequence ID" value="QHJ00150.1"/>
    <property type="molecule type" value="Genomic_DNA"/>
</dbReference>
<dbReference type="InterPro" id="IPR034151">
    <property type="entry name" value="TOPRIM_DnaG_bac"/>
</dbReference>
<keyword evidence="16" id="KW-1185">Reference proteome</keyword>
<dbReference type="GO" id="GO:0006269">
    <property type="term" value="P:DNA replication, synthesis of primer"/>
    <property type="evidence" value="ECO:0007669"/>
    <property type="project" value="UniProtKB-UniRule"/>
</dbReference>
<dbReference type="SMART" id="SM00400">
    <property type="entry name" value="ZnF_CHCC"/>
    <property type="match status" value="1"/>
</dbReference>
<evidence type="ECO:0000256" key="3">
    <source>
        <dbReference type="ARBA" id="ARBA00022679"/>
    </source>
</evidence>
<evidence type="ECO:0000256" key="12">
    <source>
        <dbReference type="HAMAP-Rule" id="MF_00974"/>
    </source>
</evidence>
<evidence type="ECO:0000256" key="2">
    <source>
        <dbReference type="ARBA" id="ARBA00022515"/>
    </source>
</evidence>
<evidence type="ECO:0000256" key="11">
    <source>
        <dbReference type="ARBA" id="ARBA00023163"/>
    </source>
</evidence>
<evidence type="ECO:0000313" key="16">
    <source>
        <dbReference type="Proteomes" id="UP000464787"/>
    </source>
</evidence>
<feature type="region of interest" description="Disordered" evidence="13">
    <location>
        <begin position="480"/>
        <end position="537"/>
    </location>
</feature>
<dbReference type="InterPro" id="IPR037068">
    <property type="entry name" value="DNA_primase_core_N_sf"/>
</dbReference>
<dbReference type="InterPro" id="IPR036977">
    <property type="entry name" value="DNA_primase_Znf_CHC2"/>
</dbReference>
<dbReference type="InterPro" id="IPR030846">
    <property type="entry name" value="DnaG_bac"/>
</dbReference>
<keyword evidence="8 12" id="KW-0862">Zinc</keyword>
<dbReference type="KEGG" id="xyk:GT347_20505"/>
<dbReference type="InterPro" id="IPR050219">
    <property type="entry name" value="DnaG_primase"/>
</dbReference>
<evidence type="ECO:0000256" key="4">
    <source>
        <dbReference type="ARBA" id="ARBA00022695"/>
    </source>
</evidence>
<keyword evidence="3 12" id="KW-0808">Transferase</keyword>
<dbReference type="SMART" id="SM00493">
    <property type="entry name" value="TOPRIM"/>
    <property type="match status" value="1"/>
</dbReference>
<dbReference type="InterPro" id="IPR006295">
    <property type="entry name" value="DNA_primase_DnaG"/>
</dbReference>
<dbReference type="PANTHER" id="PTHR30313:SF2">
    <property type="entry name" value="DNA PRIMASE"/>
    <property type="match status" value="1"/>
</dbReference>
<dbReference type="Pfam" id="PF10410">
    <property type="entry name" value="DnaB_bind"/>
    <property type="match status" value="1"/>
</dbReference>
<dbReference type="InterPro" id="IPR006171">
    <property type="entry name" value="TOPRIM_dom"/>
</dbReference>
<dbReference type="InterPro" id="IPR019475">
    <property type="entry name" value="DNA_primase_DnaB-bd"/>
</dbReference>
<dbReference type="HAMAP" id="MF_00974">
    <property type="entry name" value="DNA_primase_DnaG"/>
    <property type="match status" value="1"/>
</dbReference>
<name>A0A857JAS5_9BURK</name>
<organism evidence="15 16">
    <name type="scientific">Xylophilus rhododendri</name>
    <dbReference type="NCBI Taxonomy" id="2697032"/>
    <lineage>
        <taxon>Bacteria</taxon>
        <taxon>Pseudomonadati</taxon>
        <taxon>Pseudomonadota</taxon>
        <taxon>Betaproteobacteria</taxon>
        <taxon>Burkholderiales</taxon>
        <taxon>Xylophilus</taxon>
    </lineage>
</organism>
<comment type="catalytic activity">
    <reaction evidence="12">
        <text>ssDNA + n NTP = ssDNA/pppN(pN)n-1 hybrid + (n-1) diphosphate.</text>
        <dbReference type="EC" id="2.7.7.101"/>
    </reaction>
</comment>
<dbReference type="Pfam" id="PF13155">
    <property type="entry name" value="Toprim_2"/>
    <property type="match status" value="1"/>
</dbReference>
<evidence type="ECO:0000256" key="5">
    <source>
        <dbReference type="ARBA" id="ARBA00022705"/>
    </source>
</evidence>
<dbReference type="Pfam" id="PF01807">
    <property type="entry name" value="Zn_ribbon_DnaG"/>
    <property type="match status" value="1"/>
</dbReference>
<keyword evidence="9" id="KW-0460">Magnesium</keyword>
<keyword evidence="4 12" id="KW-0548">Nucleotidyltransferase</keyword>
<dbReference type="Proteomes" id="UP000464787">
    <property type="component" value="Chromosome"/>
</dbReference>
<keyword evidence="6 12" id="KW-0479">Metal-binding</keyword>
<dbReference type="Gene3D" id="3.40.1360.10">
    <property type="match status" value="1"/>
</dbReference>
<dbReference type="Gene3D" id="3.90.580.10">
    <property type="entry name" value="Zinc finger, CHC2-type domain"/>
    <property type="match status" value="1"/>
</dbReference>
<accession>A0A857JAS5</accession>
<dbReference type="Gene3D" id="3.90.980.10">
    <property type="entry name" value="DNA primase, catalytic core, N-terminal domain"/>
    <property type="match status" value="1"/>
</dbReference>
<evidence type="ECO:0000256" key="7">
    <source>
        <dbReference type="ARBA" id="ARBA00022771"/>
    </source>
</evidence>
<sequence>MAIPASFIQDLISRTDVVEVVGRHVTLKKAGANFMGLCPFHDEKSPSFSVSPVKQFYHCFGCGVSGDAIKFLTEYTGASFVEAVQDLAQQAGMTVPQDNIAAGERERLAAQRAKQVTLFEVLEKAGDAFRQQLRKSSRAIQYFKGRGVSGQIAQRFGLGYAPEGWRALAGVFPAYDDPLLVESGLVIAGEAADDVPESQRKRYDRFRDRVMFPIRNVKGECIGFGGRVLGDEKPKYLNSPETPVFSKGRELYGLFEARTAVREKGYALVTEGYMDVVALAQLGFANTVATLGTACTSEHVQKLFRFTDTVVFSFDGDNAGRRAARKALEAALPFATDVRAVRFLFLPSEHDPDSFIRAEGQEAFARMVESAVPLSRFLLDAAREDCDVDTAEGRARMASQARPLWMSMPDGALRRALLGDIATAVHLDSQELASLWGKPQRGDRRPPEHAPAFDGDMPDMPPHMPHDLLPDLYELADASHGHGHAEHGSAPAGGQRRDAKPGASRWTRTPDGKWKRPEPVDPYAEPPGRGPRTPGVNRPDTAARLLLLDAEALDTLGHDDRELLSALPPPHGPLFVWLEGQFHEHGPQAWPELREALQGHASENLALKVMQGPQAGFETNTGELRGELRDCVVRMQVESLKAQETAAIAEVGTDPGALERYRSLHSRRLALESAPKAS</sequence>
<evidence type="ECO:0000256" key="9">
    <source>
        <dbReference type="ARBA" id="ARBA00022842"/>
    </source>
</evidence>
<evidence type="ECO:0000256" key="10">
    <source>
        <dbReference type="ARBA" id="ARBA00023125"/>
    </source>
</evidence>
<dbReference type="AlphaFoldDB" id="A0A857JAS5"/>
<dbReference type="InterPro" id="IPR013264">
    <property type="entry name" value="DNAG_N"/>
</dbReference>
<comment type="cofactor">
    <cofactor evidence="12">
        <name>Zn(2+)</name>
        <dbReference type="ChEBI" id="CHEBI:29105"/>
    </cofactor>
    <text evidence="12">Binds 1 zinc ion per monomer.</text>
</comment>
<evidence type="ECO:0000256" key="6">
    <source>
        <dbReference type="ARBA" id="ARBA00022723"/>
    </source>
</evidence>
<keyword evidence="2 12" id="KW-0639">Primosome</keyword>
<feature type="compositionally biased region" description="Basic and acidic residues" evidence="13">
    <location>
        <begin position="508"/>
        <end position="519"/>
    </location>
</feature>
<dbReference type="SUPFAM" id="SSF56731">
    <property type="entry name" value="DNA primase core"/>
    <property type="match status" value="1"/>
</dbReference>
<dbReference type="Gene3D" id="1.20.50.20">
    <property type="entry name" value="DnaG, RNA polymerase domain, helical bundle"/>
    <property type="match status" value="1"/>
</dbReference>
<dbReference type="FunFam" id="3.40.1360.10:FF:000002">
    <property type="entry name" value="DNA primase"/>
    <property type="match status" value="1"/>
</dbReference>
<dbReference type="CDD" id="cd03364">
    <property type="entry name" value="TOPRIM_DnaG_primases"/>
    <property type="match status" value="1"/>
</dbReference>
<dbReference type="Pfam" id="PF08275">
    <property type="entry name" value="DNAG_N"/>
    <property type="match status" value="1"/>
</dbReference>
<dbReference type="GO" id="GO:0003899">
    <property type="term" value="F:DNA-directed RNA polymerase activity"/>
    <property type="evidence" value="ECO:0007669"/>
    <property type="project" value="UniProtKB-UniRule"/>
</dbReference>
<comment type="domain">
    <text evidence="12">Contains an N-terminal zinc-binding domain, a central core domain that contains the primase activity, and a C-terminal DnaB-binding domain.</text>
</comment>
<dbReference type="GO" id="GO:0000428">
    <property type="term" value="C:DNA-directed RNA polymerase complex"/>
    <property type="evidence" value="ECO:0007669"/>
    <property type="project" value="UniProtKB-KW"/>
</dbReference>
<dbReference type="GO" id="GO:0003677">
    <property type="term" value="F:DNA binding"/>
    <property type="evidence" value="ECO:0007669"/>
    <property type="project" value="UniProtKB-KW"/>
</dbReference>
<dbReference type="RefSeq" id="WP_160553960.1">
    <property type="nucleotide sequence ID" value="NZ_CP047650.1"/>
</dbReference>
<dbReference type="EC" id="2.7.7.101" evidence="12"/>
<feature type="zinc finger region" description="CHC2-type" evidence="12">
    <location>
        <begin position="38"/>
        <end position="62"/>
    </location>
</feature>
<protein>
    <recommendedName>
        <fullName evidence="12">DNA primase</fullName>
        <ecNumber evidence="12">2.7.7.101</ecNumber>
    </recommendedName>
</protein>
<keyword evidence="1 12" id="KW-0240">DNA-directed RNA polymerase</keyword>
<dbReference type="FunFam" id="3.90.580.10:FF:000001">
    <property type="entry name" value="DNA primase"/>
    <property type="match status" value="1"/>
</dbReference>
<keyword evidence="5 12" id="KW-0235">DNA replication</keyword>
<dbReference type="GO" id="GO:0005737">
    <property type="term" value="C:cytoplasm"/>
    <property type="evidence" value="ECO:0007669"/>
    <property type="project" value="TreeGrafter"/>
</dbReference>
<evidence type="ECO:0000256" key="13">
    <source>
        <dbReference type="SAM" id="MobiDB-lite"/>
    </source>
</evidence>
<evidence type="ECO:0000256" key="1">
    <source>
        <dbReference type="ARBA" id="ARBA00022478"/>
    </source>
</evidence>
<dbReference type="GO" id="GO:0008270">
    <property type="term" value="F:zinc ion binding"/>
    <property type="evidence" value="ECO:0007669"/>
    <property type="project" value="UniProtKB-UniRule"/>
</dbReference>
<keyword evidence="10 12" id="KW-0238">DNA-binding</keyword>
<comment type="subunit">
    <text evidence="12">Monomer. Interacts with DnaB.</text>
</comment>
<keyword evidence="11 12" id="KW-0804">Transcription</keyword>
<comment type="similarity">
    <text evidence="12">Belongs to the DnaG primase family.</text>
</comment>
<feature type="domain" description="Toprim" evidence="14">
    <location>
        <begin position="265"/>
        <end position="346"/>
    </location>
</feature>
<dbReference type="NCBIfam" id="TIGR01391">
    <property type="entry name" value="dnaG"/>
    <property type="match status" value="1"/>
</dbReference>
<dbReference type="InterPro" id="IPR002694">
    <property type="entry name" value="Znf_CHC2"/>
</dbReference>
<dbReference type="SUPFAM" id="SSF57783">
    <property type="entry name" value="Zinc beta-ribbon"/>
    <property type="match status" value="1"/>
</dbReference>
<dbReference type="PROSITE" id="PS50880">
    <property type="entry name" value="TOPRIM"/>
    <property type="match status" value="1"/>
</dbReference>
<proteinExistence type="inferred from homology"/>
<feature type="region of interest" description="Disordered" evidence="13">
    <location>
        <begin position="435"/>
        <end position="468"/>
    </location>
</feature>
<evidence type="ECO:0000313" key="15">
    <source>
        <dbReference type="EMBL" id="QHJ00150.1"/>
    </source>
</evidence>
<comment type="function">
    <text evidence="12">RNA polymerase that catalyzes the synthesis of short RNA molecules used as primers for DNA polymerase during DNA replication.</text>
</comment>
<gene>
    <name evidence="12" type="primary">dnaG</name>
    <name evidence="15" type="ORF">GT347_20505</name>
</gene>
<evidence type="ECO:0000259" key="14">
    <source>
        <dbReference type="PROSITE" id="PS50880"/>
    </source>
</evidence>
<reference evidence="15 16" key="1">
    <citation type="submission" date="2020-01" db="EMBL/GenBank/DDBJ databases">
        <title>Genome sequencing of strain KACC 21265.</title>
        <authorList>
            <person name="Heo J."/>
            <person name="Kim S.-J."/>
            <person name="Kim J.-S."/>
            <person name="Hong S.-B."/>
            <person name="Kwon S.-W."/>
        </authorList>
    </citation>
    <scope>NUCLEOTIDE SEQUENCE [LARGE SCALE GENOMIC DNA]</scope>
    <source>
        <strain evidence="15 16">KACC 21265</strain>
    </source>
</reference>
<dbReference type="PANTHER" id="PTHR30313">
    <property type="entry name" value="DNA PRIMASE"/>
    <property type="match status" value="1"/>
</dbReference>
<dbReference type="GO" id="GO:1990077">
    <property type="term" value="C:primosome complex"/>
    <property type="evidence" value="ECO:0007669"/>
    <property type="project" value="UniProtKB-KW"/>
</dbReference>
<evidence type="ECO:0000256" key="8">
    <source>
        <dbReference type="ARBA" id="ARBA00022833"/>
    </source>
</evidence>
<keyword evidence="7 12" id="KW-0863">Zinc-finger</keyword>